<name>A0A9W5UVH8_9ACTN</name>
<dbReference type="AlphaFoldDB" id="A0A9W5UVH8"/>
<proteinExistence type="predicted"/>
<sequence>MTPGRRHGQAWPAADIQPRARRCPRSYVRWHGEQFLDARGDGRRLRWYPDWVYRYWRDNRLAPHVRPPEQS</sequence>
<keyword evidence="2" id="KW-1185">Reference proteome</keyword>
<accession>A0A9W5UVH8</accession>
<dbReference type="EMBL" id="BOPD01000029">
    <property type="protein sequence ID" value="GIJ35306.1"/>
    <property type="molecule type" value="Genomic_DNA"/>
</dbReference>
<dbReference type="Proteomes" id="UP000607311">
    <property type="component" value="Unassembled WGS sequence"/>
</dbReference>
<evidence type="ECO:0000313" key="2">
    <source>
        <dbReference type="Proteomes" id="UP000607311"/>
    </source>
</evidence>
<evidence type="ECO:0000313" key="1">
    <source>
        <dbReference type="EMBL" id="GIJ35306.1"/>
    </source>
</evidence>
<reference evidence="1" key="1">
    <citation type="submission" date="2021-01" db="EMBL/GenBank/DDBJ databases">
        <title>Whole genome shotgun sequence of Verrucosispora sediminis NBRC 107745.</title>
        <authorList>
            <person name="Komaki H."/>
            <person name="Tamura T."/>
        </authorList>
    </citation>
    <scope>NUCLEOTIDE SEQUENCE</scope>
    <source>
        <strain evidence="1">NBRC 107745</strain>
    </source>
</reference>
<gene>
    <name evidence="1" type="ORF">Vse01_44540</name>
</gene>
<protein>
    <submittedName>
        <fullName evidence="1">Uncharacterized protein</fullName>
    </submittedName>
</protein>
<organism evidence="1 2">
    <name type="scientific">Micromonospora sediminimaris</name>
    <dbReference type="NCBI Taxonomy" id="547162"/>
    <lineage>
        <taxon>Bacteria</taxon>
        <taxon>Bacillati</taxon>
        <taxon>Actinomycetota</taxon>
        <taxon>Actinomycetes</taxon>
        <taxon>Micromonosporales</taxon>
        <taxon>Micromonosporaceae</taxon>
        <taxon>Micromonospora</taxon>
    </lineage>
</organism>
<comment type="caution">
    <text evidence="1">The sequence shown here is derived from an EMBL/GenBank/DDBJ whole genome shotgun (WGS) entry which is preliminary data.</text>
</comment>